<protein>
    <recommendedName>
        <fullName evidence="1">Chitin-binding type-2 domain-containing protein</fullName>
    </recommendedName>
</protein>
<dbReference type="AlphaFoldDB" id="A0A6H5GPB0"/>
<evidence type="ECO:0000259" key="1">
    <source>
        <dbReference type="PROSITE" id="PS50940"/>
    </source>
</evidence>
<keyword evidence="3" id="KW-1185">Reference proteome</keyword>
<evidence type="ECO:0000313" key="3">
    <source>
        <dbReference type="Proteomes" id="UP000479000"/>
    </source>
</evidence>
<evidence type="ECO:0000313" key="2">
    <source>
        <dbReference type="EMBL" id="CAB0004855.1"/>
    </source>
</evidence>
<feature type="domain" description="Chitin-binding type-2" evidence="1">
    <location>
        <begin position="134"/>
        <end position="198"/>
    </location>
</feature>
<dbReference type="GO" id="GO:0005576">
    <property type="term" value="C:extracellular region"/>
    <property type="evidence" value="ECO:0007669"/>
    <property type="project" value="InterPro"/>
</dbReference>
<dbReference type="GO" id="GO:0008061">
    <property type="term" value="F:chitin binding"/>
    <property type="evidence" value="ECO:0007669"/>
    <property type="project" value="InterPro"/>
</dbReference>
<dbReference type="Gene3D" id="2.170.140.10">
    <property type="entry name" value="Chitin binding domain"/>
    <property type="match status" value="1"/>
</dbReference>
<dbReference type="Pfam" id="PF01607">
    <property type="entry name" value="CBM_14"/>
    <property type="match status" value="1"/>
</dbReference>
<dbReference type="SMART" id="SM00494">
    <property type="entry name" value="ChtBD2"/>
    <property type="match status" value="1"/>
</dbReference>
<organism evidence="2 3">
    <name type="scientific">Nesidiocoris tenuis</name>
    <dbReference type="NCBI Taxonomy" id="355587"/>
    <lineage>
        <taxon>Eukaryota</taxon>
        <taxon>Metazoa</taxon>
        <taxon>Ecdysozoa</taxon>
        <taxon>Arthropoda</taxon>
        <taxon>Hexapoda</taxon>
        <taxon>Insecta</taxon>
        <taxon>Pterygota</taxon>
        <taxon>Neoptera</taxon>
        <taxon>Paraneoptera</taxon>
        <taxon>Hemiptera</taxon>
        <taxon>Heteroptera</taxon>
        <taxon>Panheteroptera</taxon>
        <taxon>Cimicomorpha</taxon>
        <taxon>Miridae</taxon>
        <taxon>Dicyphina</taxon>
        <taxon>Nesidiocoris</taxon>
    </lineage>
</organism>
<dbReference type="PROSITE" id="PS50940">
    <property type="entry name" value="CHIT_BIND_II"/>
    <property type="match status" value="1"/>
</dbReference>
<proteinExistence type="predicted"/>
<sequence>SSHCYRWACANAVKPEEPASGQILVRRSIATRRRRCIRCSLQCSAIVRRLQHSTHMSSHRIWMGDSPGQHYNADTELCETGQCSEFTPCTEKGQKVDNDIYKSYYAYCNATGEPTYIQKCPGTYQLNVTSQSCEPICQEEGVLQDVQDCTKYYKCQYIYIDDETKFLIRELLDCPANTGFDPNNYICVSLTEYPDCKTELEEKKRTGLVKDET</sequence>
<dbReference type="EMBL" id="CADCXU010015407">
    <property type="protein sequence ID" value="CAB0004855.1"/>
    <property type="molecule type" value="Genomic_DNA"/>
</dbReference>
<dbReference type="Proteomes" id="UP000479000">
    <property type="component" value="Unassembled WGS sequence"/>
</dbReference>
<feature type="non-terminal residue" evidence="2">
    <location>
        <position position="1"/>
    </location>
</feature>
<dbReference type="InterPro" id="IPR036508">
    <property type="entry name" value="Chitin-bd_dom_sf"/>
</dbReference>
<name>A0A6H5GPB0_9HEMI</name>
<dbReference type="OrthoDB" id="6624208at2759"/>
<dbReference type="SUPFAM" id="SSF57625">
    <property type="entry name" value="Invertebrate chitin-binding proteins"/>
    <property type="match status" value="1"/>
</dbReference>
<dbReference type="InterPro" id="IPR002557">
    <property type="entry name" value="Chitin-bd_dom"/>
</dbReference>
<gene>
    <name evidence="2" type="ORF">NTEN_LOCUS10332</name>
</gene>
<reference evidence="2 3" key="1">
    <citation type="submission" date="2020-02" db="EMBL/GenBank/DDBJ databases">
        <authorList>
            <person name="Ferguson B K."/>
        </authorList>
    </citation>
    <scope>NUCLEOTIDE SEQUENCE [LARGE SCALE GENOMIC DNA]</scope>
</reference>
<accession>A0A6H5GPB0</accession>